<proteinExistence type="predicted"/>
<dbReference type="Proteomes" id="UP000435112">
    <property type="component" value="Unassembled WGS sequence"/>
</dbReference>
<evidence type="ECO:0000313" key="2">
    <source>
        <dbReference type="EMBL" id="KAE9022140.1"/>
    </source>
</evidence>
<dbReference type="Proteomes" id="UP000429607">
    <property type="component" value="Unassembled WGS sequence"/>
</dbReference>
<keyword evidence="1" id="KW-0732">Signal</keyword>
<evidence type="ECO:0000313" key="7">
    <source>
        <dbReference type="Proteomes" id="UP000435112"/>
    </source>
</evidence>
<feature type="signal peptide" evidence="1">
    <location>
        <begin position="1"/>
        <end position="17"/>
    </location>
</feature>
<feature type="chain" id="PRO_5036167632" description="Secreted protein" evidence="1">
    <location>
        <begin position="18"/>
        <end position="94"/>
    </location>
</feature>
<evidence type="ECO:0008006" key="8">
    <source>
        <dbReference type="Google" id="ProtNLM"/>
    </source>
</evidence>
<evidence type="ECO:0000313" key="6">
    <source>
        <dbReference type="Proteomes" id="UP000434957"/>
    </source>
</evidence>
<gene>
    <name evidence="2" type="ORF">PR001_g13210</name>
    <name evidence="3" type="ORF">PR002_g11910</name>
    <name evidence="4" type="ORF">PR003_g13360</name>
</gene>
<dbReference type="AlphaFoldDB" id="A0A6A4F2F7"/>
<evidence type="ECO:0000313" key="5">
    <source>
        <dbReference type="Proteomes" id="UP000429607"/>
    </source>
</evidence>
<sequence length="94" mass="10720">MLFHWNILVLLYSTGTGFWNINMRFCSTYELITTLLFKGGGLFQKLKFYSTLCCAQYPPFLEPTTSCCRSIDLGRSRRCPGRYDGVTGVTRTIA</sequence>
<accession>A0A6A4F2F7</accession>
<evidence type="ECO:0000313" key="4">
    <source>
        <dbReference type="EMBL" id="KAE9334783.1"/>
    </source>
</evidence>
<keyword evidence="6" id="KW-1185">Reference proteome</keyword>
<evidence type="ECO:0000313" key="3">
    <source>
        <dbReference type="EMBL" id="KAE9022684.1"/>
    </source>
</evidence>
<reference evidence="4 6" key="1">
    <citation type="submission" date="2018-08" db="EMBL/GenBank/DDBJ databases">
        <title>Genomic investigation of the strawberry pathogen Phytophthora fragariae indicates pathogenicity is determined by transcriptional variation in three key races.</title>
        <authorList>
            <person name="Adams T.M."/>
            <person name="Armitage A.D."/>
            <person name="Sobczyk M.K."/>
            <person name="Bates H.J."/>
            <person name="Dunwell J.M."/>
            <person name="Nellist C.F."/>
            <person name="Harrison R.J."/>
        </authorList>
    </citation>
    <scope>NUCLEOTIDE SEQUENCE [LARGE SCALE GENOMIC DNA]</scope>
    <source>
        <strain evidence="2 5">SCRP249</strain>
        <strain evidence="3 7">SCRP324</strain>
        <strain evidence="4 6">SCRP333</strain>
    </source>
</reference>
<name>A0A6A4F2F7_9STRA</name>
<evidence type="ECO:0000256" key="1">
    <source>
        <dbReference type="SAM" id="SignalP"/>
    </source>
</evidence>
<dbReference type="EMBL" id="QXFU01000730">
    <property type="protein sequence ID" value="KAE9022684.1"/>
    <property type="molecule type" value="Genomic_DNA"/>
</dbReference>
<organism evidence="4 6">
    <name type="scientific">Phytophthora rubi</name>
    <dbReference type="NCBI Taxonomy" id="129364"/>
    <lineage>
        <taxon>Eukaryota</taxon>
        <taxon>Sar</taxon>
        <taxon>Stramenopiles</taxon>
        <taxon>Oomycota</taxon>
        <taxon>Peronosporomycetes</taxon>
        <taxon>Peronosporales</taxon>
        <taxon>Peronosporaceae</taxon>
        <taxon>Phytophthora</taxon>
    </lineage>
</organism>
<protein>
    <recommendedName>
        <fullName evidence="8">Secreted protein</fullName>
    </recommendedName>
</protein>
<dbReference type="EMBL" id="QXFT01000841">
    <property type="protein sequence ID" value="KAE9334783.1"/>
    <property type="molecule type" value="Genomic_DNA"/>
</dbReference>
<comment type="caution">
    <text evidence="4">The sequence shown here is derived from an EMBL/GenBank/DDBJ whole genome shotgun (WGS) entry which is preliminary data.</text>
</comment>
<dbReference type="Proteomes" id="UP000434957">
    <property type="component" value="Unassembled WGS sequence"/>
</dbReference>
<dbReference type="EMBL" id="QXFV01000892">
    <property type="protein sequence ID" value="KAE9022140.1"/>
    <property type="molecule type" value="Genomic_DNA"/>
</dbReference>